<proteinExistence type="predicted"/>
<dbReference type="EMBL" id="BLQM01000074">
    <property type="protein sequence ID" value="GMH59816.1"/>
    <property type="molecule type" value="Genomic_DNA"/>
</dbReference>
<organism evidence="2 3">
    <name type="scientific">Triparma laevis f. inornata</name>
    <dbReference type="NCBI Taxonomy" id="1714386"/>
    <lineage>
        <taxon>Eukaryota</taxon>
        <taxon>Sar</taxon>
        <taxon>Stramenopiles</taxon>
        <taxon>Ochrophyta</taxon>
        <taxon>Bolidophyceae</taxon>
        <taxon>Parmales</taxon>
        <taxon>Triparmaceae</taxon>
        <taxon>Triparma</taxon>
    </lineage>
</organism>
<gene>
    <name evidence="2" type="ORF">TL16_g02906</name>
</gene>
<reference evidence="3" key="1">
    <citation type="journal article" date="2023" name="Commun. Biol.">
        <title>Genome analysis of Parmales, the sister group of diatoms, reveals the evolutionary specialization of diatoms from phago-mixotrophs to photoautotrophs.</title>
        <authorList>
            <person name="Ban H."/>
            <person name="Sato S."/>
            <person name="Yoshikawa S."/>
            <person name="Yamada K."/>
            <person name="Nakamura Y."/>
            <person name="Ichinomiya M."/>
            <person name="Sato N."/>
            <person name="Blanc-Mathieu R."/>
            <person name="Endo H."/>
            <person name="Kuwata A."/>
            <person name="Ogata H."/>
        </authorList>
    </citation>
    <scope>NUCLEOTIDE SEQUENCE [LARGE SCALE GENOMIC DNA]</scope>
</reference>
<sequence>MSQGQRSSHGASPIQLWKDDVWSRAKQLMSHHHRQFLKLDLDIEANPLESKFSGPLVDLMQREEIASSQNKHNVVEALAKKVFTGLCTETKRHCTMQSQSNQTRWVTLLEQQAEERRKFFVESFFAVDARFDPRGPVKTRGLTLDEAYEREERRLARDAFANYEKYETFNLDHSFGLQLARVNAEWSVYEQQMLNDYETQKATIMGKARTGGGIVLSGRQGPWKSKAEQKLLFNTAPVFSPEGGMGGATRRSQVVDAELQGLEKMFTQAKERIANQKKNAIRWIKRQEARMKIQVEGIANDRKMIYPYLKKADEEFDNFFAQADRILEEAETNTAISTSNSTATLKSTSTVGDKDNDLNGTPRTLEMSQSDNSNSGDFRNSMFGDIQGLSAQAAKMGLDKKKAYLKGAPIAEKGFRAQGSSGIDAFKTDRVGAMFQGAGSQLEMIAIAVNYSQSFGLVLALELEWPEEFKAFFGWIENFAFELNLPLEMA</sequence>
<evidence type="ECO:0000256" key="1">
    <source>
        <dbReference type="SAM" id="MobiDB-lite"/>
    </source>
</evidence>
<comment type="caution">
    <text evidence="2">The sequence shown here is derived from an EMBL/GenBank/DDBJ whole genome shotgun (WGS) entry which is preliminary data.</text>
</comment>
<dbReference type="Proteomes" id="UP001162640">
    <property type="component" value="Unassembled WGS sequence"/>
</dbReference>
<feature type="region of interest" description="Disordered" evidence="1">
    <location>
        <begin position="338"/>
        <end position="377"/>
    </location>
</feature>
<feature type="compositionally biased region" description="Polar residues" evidence="1">
    <location>
        <begin position="358"/>
        <end position="377"/>
    </location>
</feature>
<accession>A0A9W6ZXL7</accession>
<dbReference type="AlphaFoldDB" id="A0A9W6ZXL7"/>
<name>A0A9W6ZXL7_9STRA</name>
<evidence type="ECO:0000313" key="2">
    <source>
        <dbReference type="EMBL" id="GMH59816.1"/>
    </source>
</evidence>
<evidence type="ECO:0000313" key="3">
    <source>
        <dbReference type="Proteomes" id="UP001162640"/>
    </source>
</evidence>
<protein>
    <submittedName>
        <fullName evidence="2">Uncharacterized protein</fullName>
    </submittedName>
</protein>